<reference evidence="1" key="1">
    <citation type="journal article" date="2020" name="Fungal Divers.">
        <title>Resolving the Mortierellaceae phylogeny through synthesis of multi-gene phylogenetics and phylogenomics.</title>
        <authorList>
            <person name="Vandepol N."/>
            <person name="Liber J."/>
            <person name="Desiro A."/>
            <person name="Na H."/>
            <person name="Kennedy M."/>
            <person name="Barry K."/>
            <person name="Grigoriev I.V."/>
            <person name="Miller A.N."/>
            <person name="O'Donnell K."/>
            <person name="Stajich J.E."/>
            <person name="Bonito G."/>
        </authorList>
    </citation>
    <scope>NUCLEOTIDE SEQUENCE</scope>
    <source>
        <strain evidence="1">NVP1</strain>
    </source>
</reference>
<keyword evidence="2" id="KW-1185">Reference proteome</keyword>
<dbReference type="Proteomes" id="UP000696485">
    <property type="component" value="Unassembled WGS sequence"/>
</dbReference>
<gene>
    <name evidence="1" type="ORF">BG006_003313</name>
</gene>
<feature type="non-terminal residue" evidence="1">
    <location>
        <position position="58"/>
    </location>
</feature>
<accession>A0A9P5VGB3</accession>
<dbReference type="AlphaFoldDB" id="A0A9P5VGB3"/>
<comment type="caution">
    <text evidence="1">The sequence shown here is derived from an EMBL/GenBank/DDBJ whole genome shotgun (WGS) entry which is preliminary data.</text>
</comment>
<organism evidence="1 2">
    <name type="scientific">Podila minutissima</name>
    <dbReference type="NCBI Taxonomy" id="64525"/>
    <lineage>
        <taxon>Eukaryota</taxon>
        <taxon>Fungi</taxon>
        <taxon>Fungi incertae sedis</taxon>
        <taxon>Mucoromycota</taxon>
        <taxon>Mortierellomycotina</taxon>
        <taxon>Mortierellomycetes</taxon>
        <taxon>Mortierellales</taxon>
        <taxon>Mortierellaceae</taxon>
        <taxon>Podila</taxon>
    </lineage>
</organism>
<protein>
    <submittedName>
        <fullName evidence="1">Uncharacterized protein</fullName>
    </submittedName>
</protein>
<name>A0A9P5VGB3_9FUNG</name>
<evidence type="ECO:0000313" key="1">
    <source>
        <dbReference type="EMBL" id="KAF9317713.1"/>
    </source>
</evidence>
<proteinExistence type="predicted"/>
<dbReference type="EMBL" id="JAAAUY010001893">
    <property type="protein sequence ID" value="KAF9317713.1"/>
    <property type="molecule type" value="Genomic_DNA"/>
</dbReference>
<evidence type="ECO:0000313" key="2">
    <source>
        <dbReference type="Proteomes" id="UP000696485"/>
    </source>
</evidence>
<sequence length="58" mass="6619">MGPVVHMFMDRAKDFLLPQDQTGTVKYLGSSFLRSTAVQLTVEFRKHFKNGSIDLCKK</sequence>